<dbReference type="AlphaFoldDB" id="A0A5D3WGZ5"/>
<gene>
    <name evidence="2" type="ORF">EDC39_10833</name>
</gene>
<evidence type="ECO:0000313" key="2">
    <source>
        <dbReference type="EMBL" id="TYO98096.1"/>
    </source>
</evidence>
<protein>
    <submittedName>
        <fullName evidence="2">Putative serine protein kinase PrkA</fullName>
    </submittedName>
</protein>
<dbReference type="Pfam" id="PF08298">
    <property type="entry name" value="AAA_PrkA"/>
    <property type="match status" value="1"/>
</dbReference>
<dbReference type="Proteomes" id="UP000324159">
    <property type="component" value="Unassembled WGS sequence"/>
</dbReference>
<dbReference type="InterPro" id="IPR010650">
    <property type="entry name" value="PrkA_C"/>
</dbReference>
<dbReference type="InterPro" id="IPR013153">
    <property type="entry name" value="Prk_AAA"/>
</dbReference>
<dbReference type="EMBL" id="VNIB01000008">
    <property type="protein sequence ID" value="TYO98096.1"/>
    <property type="molecule type" value="Genomic_DNA"/>
</dbReference>
<dbReference type="SUPFAM" id="SSF52540">
    <property type="entry name" value="P-loop containing nucleoside triphosphate hydrolases"/>
    <property type="match status" value="1"/>
</dbReference>
<sequence>MKKIDQALTNIDRSLRRQKKPQTIRFEQYLEHLSRNPALVLRNVFQVFSDLIQTCIEAGTDEYEGDPESIHYMAYDCSRLFVEDTDRPFFADRLFANRLVALAGTLQRSAQQNKIYIFEGPHGSGKSTFLNNLLKKFEEYANSPEGCRYEAVWRLDKEVLIRFDERETSLLINRLSQMLDKTASLQDDIIQAQKNAYESAHIVEVPCPSHDSPILIVPKELRRSFIDDLFANTKHKYEIFTEKEYEWVFRDQACTICTSLYEALLDKLGSPAEVLKMLHARPFRFNRRLGEGISVFSPGDAPAKESILTNPILQSRIDDILRDSNRVRYIYSRFARTNNGIYALMDIKSHNKDRFFELHNIISEGVHKVEDIEENVNSMFIALLNPEDRDNIENFQSFTDRTETIKIPYVLDLKTEVEIYRHHFGKHIEEAFLPRVLHNFARVIIASRLNPTSQAMLDWIEDPKKYALYCDENLLLLKMEIFTGHIPEWLTSEDRKRLTAKRRRKIIAESETEGFKGVSGRDSIRIFNDLFSTMSRKDQLIDMTTVVRFFSRTHPELKKQLPEGFMDSLLRMYDYTVLQEVRESLYYYNEEQISNDIQNYLFALNYDLGSKVTNRFNGQKVEVTEEFLSTIENRLLGAGASSEQRQAFRLETQKEYTARTLTQEIMVEGHPLTETELYRRLYERYVDSLKEKALDPFLENENFRRAIKDYEREEFRTYDRKIREDVSYLIQNLCERHNYSKKGAKEVCIYVIDNNLTGKFS</sequence>
<dbReference type="SMART" id="SM00763">
    <property type="entry name" value="AAA_PrkA"/>
    <property type="match status" value="1"/>
</dbReference>
<evidence type="ECO:0000259" key="1">
    <source>
        <dbReference type="SMART" id="SM00763"/>
    </source>
</evidence>
<keyword evidence="2" id="KW-0418">Kinase</keyword>
<dbReference type="GO" id="GO:0004672">
    <property type="term" value="F:protein kinase activity"/>
    <property type="evidence" value="ECO:0007669"/>
    <property type="project" value="TreeGrafter"/>
</dbReference>
<feature type="domain" description="PrkA AAA" evidence="1">
    <location>
        <begin position="24"/>
        <end position="456"/>
    </location>
</feature>
<dbReference type="InterPro" id="IPR027417">
    <property type="entry name" value="P-loop_NTPase"/>
</dbReference>
<keyword evidence="2" id="KW-0808">Transferase</keyword>
<comment type="caution">
    <text evidence="2">The sequence shown here is derived from an EMBL/GenBank/DDBJ whole genome shotgun (WGS) entry which is preliminary data.</text>
</comment>
<dbReference type="Pfam" id="PF06798">
    <property type="entry name" value="PrkA"/>
    <property type="match status" value="1"/>
</dbReference>
<dbReference type="Gene3D" id="3.40.50.300">
    <property type="entry name" value="P-loop containing nucleotide triphosphate hydrolases"/>
    <property type="match status" value="1"/>
</dbReference>
<accession>A0A5D3WGZ5</accession>
<reference evidence="2 3" key="1">
    <citation type="submission" date="2019-07" db="EMBL/GenBank/DDBJ databases">
        <title>Genomic Encyclopedia of Type Strains, Phase IV (KMG-IV): sequencing the most valuable type-strain genomes for metagenomic binning, comparative biology and taxonomic classification.</title>
        <authorList>
            <person name="Goeker M."/>
        </authorList>
    </citation>
    <scope>NUCLEOTIDE SEQUENCE [LARGE SCALE GENOMIC DNA]</scope>
    <source>
        <strain evidence="2 3">SS015</strain>
    </source>
</reference>
<dbReference type="PANTHER" id="PTHR30267">
    <property type="entry name" value="PROTEIN KINASE PRKA"/>
    <property type="match status" value="1"/>
</dbReference>
<proteinExistence type="predicted"/>
<dbReference type="RefSeq" id="WP_148896172.1">
    <property type="nucleotide sequence ID" value="NZ_VNIB01000008.1"/>
</dbReference>
<name>A0A5D3WGZ5_9BACT</name>
<keyword evidence="3" id="KW-1185">Reference proteome</keyword>
<dbReference type="PANTHER" id="PTHR30267:SF2">
    <property type="entry name" value="PROTEIN PRKA"/>
    <property type="match status" value="1"/>
</dbReference>
<dbReference type="OrthoDB" id="9761914at2"/>
<organism evidence="2 3">
    <name type="scientific">Geothermobacter ehrlichii</name>
    <dbReference type="NCBI Taxonomy" id="213224"/>
    <lineage>
        <taxon>Bacteria</taxon>
        <taxon>Pseudomonadati</taxon>
        <taxon>Thermodesulfobacteriota</taxon>
        <taxon>Desulfuromonadia</taxon>
        <taxon>Desulfuromonadales</taxon>
        <taxon>Geothermobacteraceae</taxon>
        <taxon>Geothermobacter</taxon>
    </lineage>
</organism>
<evidence type="ECO:0000313" key="3">
    <source>
        <dbReference type="Proteomes" id="UP000324159"/>
    </source>
</evidence>